<dbReference type="InterPro" id="IPR036291">
    <property type="entry name" value="NAD(P)-bd_dom_sf"/>
</dbReference>
<dbReference type="PRINTS" id="PR00081">
    <property type="entry name" value="GDHRDH"/>
</dbReference>
<dbReference type="NCBIfam" id="NF047420">
    <property type="entry name" value="EF_P_mod_YmfI"/>
    <property type="match status" value="1"/>
</dbReference>
<keyword evidence="4" id="KW-1185">Reference proteome</keyword>
<dbReference type="PANTHER" id="PTHR42879:SF2">
    <property type="entry name" value="3-OXOACYL-[ACYL-CARRIER-PROTEIN] REDUCTASE FABG"/>
    <property type="match status" value="1"/>
</dbReference>
<comment type="similarity">
    <text evidence="1">Belongs to the short-chain dehydrogenases/reductases (SDR) family.</text>
</comment>
<dbReference type="GO" id="GO:0004316">
    <property type="term" value="F:3-oxoacyl-[acyl-carrier-protein] reductase (NADPH) activity"/>
    <property type="evidence" value="ECO:0007669"/>
    <property type="project" value="UniProtKB-EC"/>
</dbReference>
<evidence type="ECO:0000313" key="3">
    <source>
        <dbReference type="EMBL" id="MBB5172010.1"/>
    </source>
</evidence>
<dbReference type="InterPro" id="IPR050259">
    <property type="entry name" value="SDR"/>
</dbReference>
<dbReference type="CDD" id="cd05233">
    <property type="entry name" value="SDR_c"/>
    <property type="match status" value="1"/>
</dbReference>
<dbReference type="Gene3D" id="3.40.50.720">
    <property type="entry name" value="NAD(P)-binding Rossmann-like Domain"/>
    <property type="match status" value="1"/>
</dbReference>
<dbReference type="EMBL" id="JACHHB010000001">
    <property type="protein sequence ID" value="MBB5172010.1"/>
    <property type="molecule type" value="Genomic_DNA"/>
</dbReference>
<dbReference type="Proteomes" id="UP000551878">
    <property type="component" value="Unassembled WGS sequence"/>
</dbReference>
<dbReference type="InterPro" id="IPR002347">
    <property type="entry name" value="SDR_fam"/>
</dbReference>
<reference evidence="3 4" key="1">
    <citation type="submission" date="2020-08" db="EMBL/GenBank/DDBJ databases">
        <title>Genomic Encyclopedia of Type Strains, Phase IV (KMG-IV): sequencing the most valuable type-strain genomes for metagenomic binning, comparative biology and taxonomic classification.</title>
        <authorList>
            <person name="Goeker M."/>
        </authorList>
    </citation>
    <scope>NUCLEOTIDE SEQUENCE [LARGE SCALE GENOMIC DNA]</scope>
    <source>
        <strain evidence="3 4">DSM 24696</strain>
    </source>
</reference>
<keyword evidence="2 3" id="KW-0560">Oxidoreductase</keyword>
<name>A0A840QCG6_9BACI</name>
<accession>A0A840QCG6</accession>
<gene>
    <name evidence="3" type="ORF">HNQ41_000150</name>
</gene>
<protein>
    <submittedName>
        <fullName evidence="3">3-oxoacyl-[acyl-carrier protein] reductase</fullName>
        <ecNumber evidence="3">1.1.1.100</ecNumber>
    </submittedName>
</protein>
<evidence type="ECO:0000256" key="1">
    <source>
        <dbReference type="ARBA" id="ARBA00006484"/>
    </source>
</evidence>
<dbReference type="SUPFAM" id="SSF51735">
    <property type="entry name" value="NAD(P)-binding Rossmann-fold domains"/>
    <property type="match status" value="1"/>
</dbReference>
<dbReference type="EC" id="1.1.1.100" evidence="3"/>
<dbReference type="AlphaFoldDB" id="A0A840QCG6"/>
<organism evidence="3 4">
    <name type="scientific">Texcoconibacillus texcoconensis</name>
    <dbReference type="NCBI Taxonomy" id="1095777"/>
    <lineage>
        <taxon>Bacteria</taxon>
        <taxon>Bacillati</taxon>
        <taxon>Bacillota</taxon>
        <taxon>Bacilli</taxon>
        <taxon>Bacillales</taxon>
        <taxon>Bacillaceae</taxon>
        <taxon>Texcoconibacillus</taxon>
    </lineage>
</organism>
<dbReference type="Pfam" id="PF13561">
    <property type="entry name" value="adh_short_C2"/>
    <property type="match status" value="1"/>
</dbReference>
<evidence type="ECO:0000313" key="4">
    <source>
        <dbReference type="Proteomes" id="UP000551878"/>
    </source>
</evidence>
<evidence type="ECO:0000256" key="2">
    <source>
        <dbReference type="ARBA" id="ARBA00023002"/>
    </source>
</evidence>
<sequence length="250" mass="27112">MTLDDAKKSKKKALITGASGGIGTHVAERFAREGYDLLLQYCSNEKAIKSLCEKLEAQFEIQVTALQADFSDPTSVDEFCTNINGPLEVIVHTSGTAPFGLLTDMADEDIDRHMEIGLKAPIKVTKRLLPKMIEQKSGSVIVISSIWGQTGSSCEVVYSAINGSLNTFCKALAKEVAPSGIRVNAIAPGVVDTPMMGDFAREDREEIEEDIPLGRFAQPKEVANVVYFLASKESSYVTGQIIPVNGAWYC</sequence>
<proteinExistence type="inferred from homology"/>
<comment type="caution">
    <text evidence="3">The sequence shown here is derived from an EMBL/GenBank/DDBJ whole genome shotgun (WGS) entry which is preliminary data.</text>
</comment>
<dbReference type="PANTHER" id="PTHR42879">
    <property type="entry name" value="3-OXOACYL-(ACYL-CARRIER-PROTEIN) REDUCTASE"/>
    <property type="match status" value="1"/>
</dbReference>
<dbReference type="FunFam" id="3.40.50.720:FF:000173">
    <property type="entry name" value="3-oxoacyl-[acyl-carrier protein] reductase"/>
    <property type="match status" value="1"/>
</dbReference>
<dbReference type="RefSeq" id="WP_184662493.1">
    <property type="nucleotide sequence ID" value="NZ_JACHHB010000001.1"/>
</dbReference>